<dbReference type="SMART" id="SM00184">
    <property type="entry name" value="RING"/>
    <property type="match status" value="1"/>
</dbReference>
<dbReference type="Proteomes" id="UP000007879">
    <property type="component" value="Unassembled WGS sequence"/>
</dbReference>
<gene>
    <name evidence="9" type="primary">105313165</name>
</gene>
<evidence type="ECO:0000313" key="9">
    <source>
        <dbReference type="EnsemblMetazoa" id="Aqu2.1.28718_001"/>
    </source>
</evidence>
<dbReference type="SUPFAM" id="SSF49599">
    <property type="entry name" value="TRAF domain-like"/>
    <property type="match status" value="2"/>
</dbReference>
<dbReference type="InterPro" id="IPR013083">
    <property type="entry name" value="Znf_RING/FYVE/PHD"/>
</dbReference>
<dbReference type="EnsemblMetazoa" id="XM_011406359.1">
    <property type="protein sequence ID" value="XP_011404661.1"/>
    <property type="gene ID" value="LOC105313165"/>
</dbReference>
<keyword evidence="5" id="KW-0175">Coiled coil</keyword>
<feature type="domain" description="RING-type" evidence="7">
    <location>
        <begin position="34"/>
        <end position="71"/>
    </location>
</feature>
<evidence type="ECO:0000256" key="2">
    <source>
        <dbReference type="ARBA" id="ARBA00022771"/>
    </source>
</evidence>
<evidence type="ECO:0000256" key="3">
    <source>
        <dbReference type="ARBA" id="ARBA00022833"/>
    </source>
</evidence>
<dbReference type="EnsemblMetazoa" id="Aqu2.1.28718_001">
    <property type="protein sequence ID" value="Aqu2.1.28718_001"/>
    <property type="gene ID" value="Aqu2.1.28718"/>
</dbReference>
<keyword evidence="2 4" id="KW-0863">Zinc-finger</keyword>
<feature type="domain" description="TRAF-type" evidence="8">
    <location>
        <begin position="116"/>
        <end position="166"/>
    </location>
</feature>
<dbReference type="GO" id="GO:0008270">
    <property type="term" value="F:zinc ion binding"/>
    <property type="evidence" value="ECO:0007669"/>
    <property type="project" value="UniProtKB-KW"/>
</dbReference>
<reference evidence="10" key="1">
    <citation type="journal article" date="2010" name="Nature">
        <title>The Amphimedon queenslandica genome and the evolution of animal complexity.</title>
        <authorList>
            <person name="Srivastava M."/>
            <person name="Simakov O."/>
            <person name="Chapman J."/>
            <person name="Fahey B."/>
            <person name="Gauthier M.E."/>
            <person name="Mitros T."/>
            <person name="Richards G.S."/>
            <person name="Conaco C."/>
            <person name="Dacre M."/>
            <person name="Hellsten U."/>
            <person name="Larroux C."/>
            <person name="Putnam N.H."/>
            <person name="Stanke M."/>
            <person name="Adamska M."/>
            <person name="Darling A."/>
            <person name="Degnan S.M."/>
            <person name="Oakley T.H."/>
            <person name="Plachetzki D.C."/>
            <person name="Zhai Y."/>
            <person name="Adamski M."/>
            <person name="Calcino A."/>
            <person name="Cummins S.F."/>
            <person name="Goodstein D.M."/>
            <person name="Harris C."/>
            <person name="Jackson D.J."/>
            <person name="Leys S.P."/>
            <person name="Shu S."/>
            <person name="Woodcroft B.J."/>
            <person name="Vervoort M."/>
            <person name="Kosik K.S."/>
            <person name="Manning G."/>
            <person name="Degnan B.M."/>
            <person name="Rokhsar D.S."/>
        </authorList>
    </citation>
    <scope>NUCLEOTIDE SEQUENCE [LARGE SCALE GENOMIC DNA]</scope>
</reference>
<dbReference type="OrthoDB" id="5971837at2759"/>
<dbReference type="KEGG" id="aqu:105313165"/>
<dbReference type="InterPro" id="IPR001293">
    <property type="entry name" value="Znf_TRAF"/>
</dbReference>
<feature type="transmembrane region" description="Helical" evidence="6">
    <location>
        <begin position="252"/>
        <end position="272"/>
    </location>
</feature>
<proteinExistence type="predicted"/>
<keyword evidence="6" id="KW-0812">Transmembrane</keyword>
<sequence length="273" mass="31671">MSTATASPEKIEVSKDDFKFIGSEKNISAFNIECPICLMVIMDKPCKTSCCKKNFCRACISRITGDCPMCRKKYMNYTADRRFRRIVYSQKMQCMKKKPQGAECGWKGELGSLTHHLKSCDYVIVQCSHCDLKDTLLRIDLKDHLENHCPMHPVKCPFSWLGCEERPLRKDVEKHYSDTKHATLFEAAYQKLCSDATNLRMANNHLTSCLNRHRSHESRLAADMRFNYLENELQTLKWEHEELKNRHDNLKIIIIVVIVAVLAVAICITNYYH</sequence>
<dbReference type="SUPFAM" id="SSF57850">
    <property type="entry name" value="RING/U-box"/>
    <property type="match status" value="1"/>
</dbReference>
<accession>A0A1X7ULS9</accession>
<dbReference type="Pfam" id="PF02176">
    <property type="entry name" value="zf-TRAF"/>
    <property type="match status" value="1"/>
</dbReference>
<dbReference type="InParanoid" id="A0A1X7ULS9"/>
<evidence type="ECO:0000259" key="7">
    <source>
        <dbReference type="PROSITE" id="PS50089"/>
    </source>
</evidence>
<evidence type="ECO:0000256" key="4">
    <source>
        <dbReference type="PROSITE-ProRule" id="PRU00207"/>
    </source>
</evidence>
<dbReference type="AlphaFoldDB" id="A0A1X7ULS9"/>
<evidence type="ECO:0000256" key="6">
    <source>
        <dbReference type="SAM" id="Phobius"/>
    </source>
</evidence>
<keyword evidence="1 4" id="KW-0479">Metal-binding</keyword>
<dbReference type="PANTHER" id="PTHR10131:SF94">
    <property type="entry name" value="TNF RECEPTOR-ASSOCIATED FACTOR 4"/>
    <property type="match status" value="1"/>
</dbReference>
<feature type="zinc finger region" description="TRAF-type" evidence="4">
    <location>
        <begin position="116"/>
        <end position="166"/>
    </location>
</feature>
<evidence type="ECO:0000259" key="8">
    <source>
        <dbReference type="PROSITE" id="PS50145"/>
    </source>
</evidence>
<keyword evidence="6" id="KW-0472">Membrane</keyword>
<name>A0A1X7ULS9_AMPQE</name>
<feature type="coiled-coil region" evidence="5">
    <location>
        <begin position="226"/>
        <end position="253"/>
    </location>
</feature>
<evidence type="ECO:0000256" key="1">
    <source>
        <dbReference type="ARBA" id="ARBA00022723"/>
    </source>
</evidence>
<dbReference type="Gene3D" id="3.30.40.10">
    <property type="entry name" value="Zinc/RING finger domain, C3HC4 (zinc finger)"/>
    <property type="match status" value="2"/>
</dbReference>
<dbReference type="PROSITE" id="PS50089">
    <property type="entry name" value="ZF_RING_2"/>
    <property type="match status" value="1"/>
</dbReference>
<evidence type="ECO:0008006" key="11">
    <source>
        <dbReference type="Google" id="ProtNLM"/>
    </source>
</evidence>
<protein>
    <recommendedName>
        <fullName evidence="11">RING-type domain-containing protein</fullName>
    </recommendedName>
</protein>
<keyword evidence="10" id="KW-1185">Reference proteome</keyword>
<organism evidence="9">
    <name type="scientific">Amphimedon queenslandica</name>
    <name type="common">Sponge</name>
    <dbReference type="NCBI Taxonomy" id="400682"/>
    <lineage>
        <taxon>Eukaryota</taxon>
        <taxon>Metazoa</taxon>
        <taxon>Porifera</taxon>
        <taxon>Demospongiae</taxon>
        <taxon>Heteroscleromorpha</taxon>
        <taxon>Haplosclerida</taxon>
        <taxon>Niphatidae</taxon>
        <taxon>Amphimedon</taxon>
    </lineage>
</organism>
<dbReference type="InterPro" id="IPR001841">
    <property type="entry name" value="Znf_RING"/>
</dbReference>
<dbReference type="PROSITE" id="PS50145">
    <property type="entry name" value="ZF_TRAF"/>
    <property type="match status" value="1"/>
</dbReference>
<keyword evidence="3 4" id="KW-0862">Zinc</keyword>
<keyword evidence="6" id="KW-1133">Transmembrane helix</keyword>
<evidence type="ECO:0000313" key="10">
    <source>
        <dbReference type="Proteomes" id="UP000007879"/>
    </source>
</evidence>
<dbReference type="PANTHER" id="PTHR10131">
    <property type="entry name" value="TNF RECEPTOR ASSOCIATED FACTOR"/>
    <property type="match status" value="1"/>
</dbReference>
<reference evidence="9" key="2">
    <citation type="submission" date="2017-05" db="UniProtKB">
        <authorList>
            <consortium name="EnsemblMetazoa"/>
        </authorList>
    </citation>
    <scope>IDENTIFICATION</scope>
</reference>
<evidence type="ECO:0000256" key="5">
    <source>
        <dbReference type="SAM" id="Coils"/>
    </source>
</evidence>